<proteinExistence type="predicted"/>
<keyword evidence="2" id="KW-1185">Reference proteome</keyword>
<dbReference type="RefSeq" id="WP_199705506.1">
    <property type="nucleotide sequence ID" value="NZ_JAEMNV010000005.1"/>
</dbReference>
<organism evidence="1 2">
    <name type="scientific">Antrihabitans stalagmiti</name>
    <dbReference type="NCBI Taxonomy" id="2799499"/>
    <lineage>
        <taxon>Bacteria</taxon>
        <taxon>Bacillati</taxon>
        <taxon>Actinomycetota</taxon>
        <taxon>Actinomycetes</taxon>
        <taxon>Mycobacteriales</taxon>
        <taxon>Nocardiaceae</taxon>
        <taxon>Antrihabitans</taxon>
    </lineage>
</organism>
<dbReference type="Gene3D" id="3.90.1150.30">
    <property type="match status" value="1"/>
</dbReference>
<dbReference type="AlphaFoldDB" id="A0A934NSF7"/>
<name>A0A934NSF7_9NOCA</name>
<gene>
    <name evidence="1" type="ORF">JGU71_17205</name>
</gene>
<protein>
    <submittedName>
        <fullName evidence="1">MmcQ/YjbR family DNA-binding protein</fullName>
    </submittedName>
</protein>
<accession>A0A934NSF7</accession>
<keyword evidence="1" id="KW-0238">DNA-binding</keyword>
<comment type="caution">
    <text evidence="1">The sequence shown here is derived from an EMBL/GenBank/DDBJ whole genome shotgun (WGS) entry which is preliminary data.</text>
</comment>
<reference evidence="1" key="1">
    <citation type="submission" date="2020-12" db="EMBL/GenBank/DDBJ databases">
        <title>Antrihabitans popcorni sp. nov. and Antrihabitans auranticaus sp. nov., isolated from a larva cave.</title>
        <authorList>
            <person name="Lee S.D."/>
            <person name="Kim I.S."/>
        </authorList>
    </citation>
    <scope>NUCLEOTIDE SEQUENCE</scope>
    <source>
        <strain evidence="1">YC3-6</strain>
    </source>
</reference>
<dbReference type="EMBL" id="JAEMNV010000005">
    <property type="protein sequence ID" value="MBJ8340631.1"/>
    <property type="molecule type" value="Genomic_DNA"/>
</dbReference>
<dbReference type="InterPro" id="IPR058532">
    <property type="entry name" value="YjbR/MT2646/Rv2570-like"/>
</dbReference>
<evidence type="ECO:0000313" key="2">
    <source>
        <dbReference type="Proteomes" id="UP000655868"/>
    </source>
</evidence>
<evidence type="ECO:0000313" key="1">
    <source>
        <dbReference type="EMBL" id="MBJ8340631.1"/>
    </source>
</evidence>
<dbReference type="Proteomes" id="UP000655868">
    <property type="component" value="Unassembled WGS sequence"/>
</dbReference>
<dbReference type="SUPFAM" id="SSF142906">
    <property type="entry name" value="YjbR-like"/>
    <property type="match status" value="1"/>
</dbReference>
<dbReference type="Pfam" id="PF04237">
    <property type="entry name" value="YjbR"/>
    <property type="match status" value="1"/>
</dbReference>
<sequence>MDRPSAAASVPLERLRALCLALPEATERVSHGEPAWFVRRSPQFVSLSDHHHDDRVGFWAAAPVGAQQDWVERDPNRFFVPPYVGGRGWVGVYLDVEQDWDDIADIIEDAYRAVAPKSLVARLES</sequence>
<dbReference type="GO" id="GO:0003677">
    <property type="term" value="F:DNA binding"/>
    <property type="evidence" value="ECO:0007669"/>
    <property type="project" value="UniProtKB-KW"/>
</dbReference>
<dbReference type="InterPro" id="IPR038056">
    <property type="entry name" value="YjbR-like_sf"/>
</dbReference>